<evidence type="ECO:0000313" key="2">
    <source>
        <dbReference type="EMBL" id="POG61213.1"/>
    </source>
</evidence>
<dbReference type="EMBL" id="AUPC02000352">
    <property type="protein sequence ID" value="POG61213.1"/>
    <property type="molecule type" value="Genomic_DNA"/>
</dbReference>
<dbReference type="InterPro" id="IPR000219">
    <property type="entry name" value="DH_dom"/>
</dbReference>
<comment type="caution">
    <text evidence="2">The sequence shown here is derived from an EMBL/GenBank/DDBJ whole genome shotgun (WGS) entry which is preliminary data.</text>
</comment>
<sequence>MEKEPDGVTRSRQMRKFIISEIYSTEQSYLSHMKTLKKTFMDPCINASTSPPLVNKDDIRIIFAHLDDLIKLSDKFVETIETSMDPYEVYDSKLGQVFLDFAEGFEVYKKYAENIQRSRQLLTKKVNQSVFYRRLRNEKRKILDLALVII</sequence>
<dbReference type="GO" id="GO:0005085">
    <property type="term" value="F:guanyl-nucleotide exchange factor activity"/>
    <property type="evidence" value="ECO:0007669"/>
    <property type="project" value="InterPro"/>
</dbReference>
<dbReference type="SUPFAM" id="SSF48065">
    <property type="entry name" value="DBL homology domain (DH-domain)"/>
    <property type="match status" value="1"/>
</dbReference>
<dbReference type="VEuPathDB" id="FungiDB:RhiirFUN_019463"/>
<keyword evidence="3" id="KW-1185">Reference proteome</keyword>
<dbReference type="GO" id="GO:0005737">
    <property type="term" value="C:cytoplasm"/>
    <property type="evidence" value="ECO:0007669"/>
    <property type="project" value="TreeGrafter"/>
</dbReference>
<dbReference type="Proteomes" id="UP000018888">
    <property type="component" value="Unassembled WGS sequence"/>
</dbReference>
<dbReference type="AlphaFoldDB" id="A0A2P4P750"/>
<dbReference type="PROSITE" id="PS50010">
    <property type="entry name" value="DH_2"/>
    <property type="match status" value="1"/>
</dbReference>
<reference evidence="2 3" key="2">
    <citation type="journal article" date="2018" name="New Phytol.">
        <title>High intraspecific genome diversity in the model arbuscular mycorrhizal symbiont Rhizophagus irregularis.</title>
        <authorList>
            <person name="Chen E.C.H."/>
            <person name="Morin E."/>
            <person name="Beaudet D."/>
            <person name="Noel J."/>
            <person name="Yildirir G."/>
            <person name="Ndikumana S."/>
            <person name="Charron P."/>
            <person name="St-Onge C."/>
            <person name="Giorgi J."/>
            <person name="Kruger M."/>
            <person name="Marton T."/>
            <person name="Ropars J."/>
            <person name="Grigoriev I.V."/>
            <person name="Hainaut M."/>
            <person name="Henrissat B."/>
            <person name="Roux C."/>
            <person name="Martin F."/>
            <person name="Corradi N."/>
        </authorList>
    </citation>
    <scope>NUCLEOTIDE SEQUENCE [LARGE SCALE GENOMIC DNA]</scope>
    <source>
        <strain evidence="2 3">DAOM 197198</strain>
    </source>
</reference>
<organism evidence="2 3">
    <name type="scientific">Rhizophagus irregularis (strain DAOM 181602 / DAOM 197198 / MUCL 43194)</name>
    <name type="common">Arbuscular mycorrhizal fungus</name>
    <name type="synonym">Glomus intraradices</name>
    <dbReference type="NCBI Taxonomy" id="747089"/>
    <lineage>
        <taxon>Eukaryota</taxon>
        <taxon>Fungi</taxon>
        <taxon>Fungi incertae sedis</taxon>
        <taxon>Mucoromycota</taxon>
        <taxon>Glomeromycotina</taxon>
        <taxon>Glomeromycetes</taxon>
        <taxon>Glomerales</taxon>
        <taxon>Glomeraceae</taxon>
        <taxon>Rhizophagus</taxon>
    </lineage>
</organism>
<protein>
    <submittedName>
        <fullName evidence="2">Dbl homology domain-containing protein</fullName>
    </submittedName>
</protein>
<dbReference type="InterPro" id="IPR035899">
    <property type="entry name" value="DBL_dom_sf"/>
</dbReference>
<proteinExistence type="predicted"/>
<dbReference type="Pfam" id="PF00621">
    <property type="entry name" value="RhoGEF"/>
    <property type="match status" value="1"/>
</dbReference>
<feature type="domain" description="DH" evidence="1">
    <location>
        <begin position="14"/>
        <end position="150"/>
    </location>
</feature>
<accession>A0A2P4P750</accession>
<reference evidence="2 3" key="1">
    <citation type="journal article" date="2013" name="Proc. Natl. Acad. Sci. U.S.A.">
        <title>Genome of an arbuscular mycorrhizal fungus provides insight into the oldest plant symbiosis.</title>
        <authorList>
            <person name="Tisserant E."/>
            <person name="Malbreil M."/>
            <person name="Kuo A."/>
            <person name="Kohler A."/>
            <person name="Symeonidi A."/>
            <person name="Balestrini R."/>
            <person name="Charron P."/>
            <person name="Duensing N."/>
            <person name="Frei Dit Frey N."/>
            <person name="Gianinazzi-Pearson V."/>
            <person name="Gilbert L.B."/>
            <person name="Handa Y."/>
            <person name="Herr J.R."/>
            <person name="Hijri M."/>
            <person name="Koul R."/>
            <person name="Kawaguchi M."/>
            <person name="Krajinski F."/>
            <person name="Lammers P.J."/>
            <person name="Masclaux F.G."/>
            <person name="Murat C."/>
            <person name="Morin E."/>
            <person name="Ndikumana S."/>
            <person name="Pagni M."/>
            <person name="Petitpierre D."/>
            <person name="Requena N."/>
            <person name="Rosikiewicz P."/>
            <person name="Riley R."/>
            <person name="Saito K."/>
            <person name="San Clemente H."/>
            <person name="Shapiro H."/>
            <person name="van Tuinen D."/>
            <person name="Becard G."/>
            <person name="Bonfante P."/>
            <person name="Paszkowski U."/>
            <person name="Shachar-Hill Y.Y."/>
            <person name="Tuskan G.A."/>
            <person name="Young P.W."/>
            <person name="Sanders I.R."/>
            <person name="Henrissat B."/>
            <person name="Rensing S.A."/>
            <person name="Grigoriev I.V."/>
            <person name="Corradi N."/>
            <person name="Roux C."/>
            <person name="Martin F."/>
        </authorList>
    </citation>
    <scope>NUCLEOTIDE SEQUENCE [LARGE SCALE GENOMIC DNA]</scope>
    <source>
        <strain evidence="2 3">DAOM 197198</strain>
    </source>
</reference>
<evidence type="ECO:0000259" key="1">
    <source>
        <dbReference type="PROSITE" id="PS50010"/>
    </source>
</evidence>
<dbReference type="PANTHER" id="PTHR45818">
    <property type="entry name" value="PROTEIN VAV"/>
    <property type="match status" value="1"/>
</dbReference>
<dbReference type="PANTHER" id="PTHR45818:SF3">
    <property type="entry name" value="PROTEIN VAV"/>
    <property type="match status" value="1"/>
</dbReference>
<dbReference type="GO" id="GO:0016477">
    <property type="term" value="P:cell migration"/>
    <property type="evidence" value="ECO:0007669"/>
    <property type="project" value="TreeGrafter"/>
</dbReference>
<evidence type="ECO:0000313" key="3">
    <source>
        <dbReference type="Proteomes" id="UP000018888"/>
    </source>
</evidence>
<name>A0A2P4P750_RHIID</name>
<dbReference type="Gene3D" id="1.20.900.10">
    <property type="entry name" value="Dbl homology (DH) domain"/>
    <property type="match status" value="1"/>
</dbReference>
<gene>
    <name evidence="2" type="ORF">GLOIN_2v1705977</name>
</gene>